<accession>D2NSG2</accession>
<dbReference type="AlphaFoldDB" id="D2NSG2"/>
<protein>
    <submittedName>
        <fullName evidence="1">Predicted hydrolase of the metallo-beta-lactamase superfamily</fullName>
    </submittedName>
</protein>
<dbReference type="Proteomes" id="UP000001883">
    <property type="component" value="Chromosome"/>
</dbReference>
<dbReference type="EMBL" id="AP011540">
    <property type="protein sequence ID" value="BAI64588.1"/>
    <property type="molecule type" value="Genomic_DNA"/>
</dbReference>
<dbReference type="HOGENOM" id="CLU_874010_0_0_11"/>
<reference evidence="2" key="1">
    <citation type="submission" date="2009-07" db="EMBL/GenBank/DDBJ databases">
        <title>Complete genome sequence of Rothia mucilaginosa DJ.</title>
        <authorList>
            <person name="Yamane K."/>
            <person name="Nambu T."/>
            <person name="Mashimo C."/>
            <person name="Sugimori C."/>
            <person name="Yamanaka T."/>
            <person name="Leung K."/>
            <person name="Fukushima H."/>
        </authorList>
    </citation>
    <scope>NUCLEOTIDE SEQUENCE [LARGE SCALE GENOMIC DNA]</scope>
    <source>
        <strain evidence="2">DY-18</strain>
    </source>
</reference>
<evidence type="ECO:0000313" key="2">
    <source>
        <dbReference type="Proteomes" id="UP000001883"/>
    </source>
</evidence>
<keyword evidence="2" id="KW-1185">Reference proteome</keyword>
<reference evidence="1 2" key="3">
    <citation type="journal article" date="2010" name="Sequencing">
        <title>Complete Genome Sequence of Rothia mucilaginosa DY-18: A Clinical Isolate with Dense Meshwork-Like Structures from a Persistent Apical Periodontitis Lesion.</title>
        <authorList>
            <person name="Yamane K."/>
            <person name="Nambu T."/>
            <person name="Yamanaka T."/>
            <person name="Mashimo C."/>
            <person name="Sugimori C."/>
            <person name="Leung K.-P."/>
            <person name="Fukushima H."/>
        </authorList>
    </citation>
    <scope>NUCLEOTIDE SEQUENCE [LARGE SCALE GENOMIC DNA]</scope>
    <source>
        <strain evidence="1 2">DY-18</strain>
    </source>
</reference>
<keyword evidence="1" id="KW-0378">Hydrolase</keyword>
<dbReference type="AntiFam" id="ANF00142">
    <property type="entry name" value="Shadow ORF (opposite yadG)"/>
</dbReference>
<sequence length="318" mass="33097">MGDHEDGLCVVGCGGTQQAQHLGAGVGVEVTGRFVGEDHFGACKQGAHDGDTLLLTAGELFGAVVEAGFQAEGLNQVVAPLRVRLLTGEAQGQVNVLARGEGGHQVERLEDEADVFAAEFGEGVVLQTEELGTADTNRGCRVRVGGVQGCDGLHQRGLARAGGTHNGGELALLKVDGDVVEGVDGCFTHAVGFGKVSCGDGRLRRLCVRSCRSHSSIISRSMALTTGFFSSSRLILVGVHRVLTCGCEGSPLIPRAEMSLRRAGRARTSSLRMSGGSTGVLPLRPYPATLPPYLCLASLPAPTPIYMRKAPDSSPIRG</sequence>
<organism evidence="1 2">
    <name type="scientific">Rothia mucilaginosa (strain DY-18)</name>
    <name type="common">Stomatococcus mucilaginosus</name>
    <dbReference type="NCBI Taxonomy" id="680646"/>
    <lineage>
        <taxon>Bacteria</taxon>
        <taxon>Bacillati</taxon>
        <taxon>Actinomycetota</taxon>
        <taxon>Actinomycetes</taxon>
        <taxon>Micrococcales</taxon>
        <taxon>Micrococcaceae</taxon>
        <taxon>Rothia</taxon>
    </lineage>
</organism>
<name>D2NSG2_ROTMD</name>
<dbReference type="KEGG" id="rmu:RMDY18_07560"/>
<reference evidence="1 2" key="2">
    <citation type="journal article" date="2010" name="J Osaka Dent Univ">
        <title>Isolation and identification of Rothia mucilaginosa from persistent apical periodontitis lesions.</title>
        <authorList>
            <person name="Yamane K."/>
            <person name="Yoshida M."/>
            <person name="Fujihira T."/>
            <person name="Baba T."/>
            <person name="Tsuji N."/>
            <person name="Hayashi H."/>
            <person name="Sugimori C."/>
            <person name="Yamanaka T."/>
            <person name="Mashimo C."/>
            <person name="Nambu T."/>
            <person name="Kawai H."/>
            <person name="Fukushima H."/>
        </authorList>
    </citation>
    <scope>NUCLEOTIDE SEQUENCE [LARGE SCALE GENOMIC DNA]</scope>
    <source>
        <strain evidence="1 2">DY-18</strain>
    </source>
</reference>
<dbReference type="GO" id="GO:0016787">
    <property type="term" value="F:hydrolase activity"/>
    <property type="evidence" value="ECO:0007669"/>
    <property type="project" value="UniProtKB-KW"/>
</dbReference>
<gene>
    <name evidence="1" type="ordered locus">RMDY18_07560</name>
</gene>
<proteinExistence type="predicted"/>
<evidence type="ECO:0000313" key="1">
    <source>
        <dbReference type="EMBL" id="BAI64588.1"/>
    </source>
</evidence>
<dbReference type="AntiFam" id="ANF00095">
    <property type="entry name" value="Shadow ORF (opposite ABC transporters)"/>
</dbReference>